<dbReference type="EMBL" id="MSCN01000001">
    <property type="protein sequence ID" value="PQJ80156.1"/>
    <property type="molecule type" value="Genomic_DNA"/>
</dbReference>
<dbReference type="InterPro" id="IPR013658">
    <property type="entry name" value="SGL"/>
</dbReference>
<name>A0A2S7WRR5_9FLAO</name>
<dbReference type="OrthoDB" id="1156241at2"/>
<dbReference type="Pfam" id="PF08450">
    <property type="entry name" value="SGL"/>
    <property type="match status" value="1"/>
</dbReference>
<dbReference type="PANTHER" id="PTHR47572">
    <property type="entry name" value="LIPOPROTEIN-RELATED"/>
    <property type="match status" value="1"/>
</dbReference>
<reference evidence="3 4" key="1">
    <citation type="submission" date="2016-12" db="EMBL/GenBank/DDBJ databases">
        <title>Trade-off between light-utilization and light-protection in marine flavobacteria.</title>
        <authorList>
            <person name="Kumagai Y."/>
            <person name="Yoshizawa S."/>
            <person name="Kogure K."/>
            <person name="Iwasaki W."/>
        </authorList>
    </citation>
    <scope>NUCLEOTIDE SEQUENCE [LARGE SCALE GENOMIC DNA]</scope>
    <source>
        <strain evidence="3 4">NBRC 108759</strain>
    </source>
</reference>
<dbReference type="InterPro" id="IPR051262">
    <property type="entry name" value="SMP-30/CGR1_Lactonase"/>
</dbReference>
<protein>
    <recommendedName>
        <fullName evidence="2">SMP-30/Gluconolactonase/LRE-like region domain-containing protein</fullName>
    </recommendedName>
</protein>
<keyword evidence="4" id="KW-1185">Reference proteome</keyword>
<evidence type="ECO:0000313" key="3">
    <source>
        <dbReference type="EMBL" id="PQJ80156.1"/>
    </source>
</evidence>
<dbReference type="GO" id="GO:0016787">
    <property type="term" value="F:hydrolase activity"/>
    <property type="evidence" value="ECO:0007669"/>
    <property type="project" value="UniProtKB-KW"/>
</dbReference>
<accession>A0A2S7WRR5</accession>
<evidence type="ECO:0000313" key="4">
    <source>
        <dbReference type="Proteomes" id="UP000238882"/>
    </source>
</evidence>
<keyword evidence="1" id="KW-0378">Hydrolase</keyword>
<dbReference type="AlphaFoldDB" id="A0A2S7WRR5"/>
<evidence type="ECO:0000259" key="2">
    <source>
        <dbReference type="Pfam" id="PF08450"/>
    </source>
</evidence>
<dbReference type="Proteomes" id="UP000238882">
    <property type="component" value="Unassembled WGS sequence"/>
</dbReference>
<proteinExistence type="predicted"/>
<sequence length="297" mass="32361">MRKIIQSIILILFISNYTFSQNNQPKVETLLSDFPANGFLNVDKDGSLYISEYGVFAKTGGSGKRLYKVAPNGKLLDSITNLSGPIGTVKDADGNLYINNDNNTKRSIILKVDKKGNQTKFAEVKGWPIGMKTDKNGIIYLTNYNSPEIYTIDKKGKVSVFVKDDELIGTAGIDFDSKGNLIVANFATAKIFSINPKGTISKIAELKDIVIQGWGIGHLTVLDDTIYATGIAVSKIFKISLDGKVEVFAGNGKPETKGGLLKEASFNYPNGITSDKKNKILYISEYGAKGGIRKIQL</sequence>
<dbReference type="InterPro" id="IPR011042">
    <property type="entry name" value="6-blade_b-propeller_TolB-like"/>
</dbReference>
<feature type="domain" description="SMP-30/Gluconolactonase/LRE-like region" evidence="2">
    <location>
        <begin position="41"/>
        <end position="159"/>
    </location>
</feature>
<gene>
    <name evidence="3" type="ORF">BTO18_13655</name>
</gene>
<evidence type="ECO:0000256" key="1">
    <source>
        <dbReference type="ARBA" id="ARBA00022801"/>
    </source>
</evidence>
<dbReference type="RefSeq" id="WP_105016751.1">
    <property type="nucleotide sequence ID" value="NZ_MSCN01000001.1"/>
</dbReference>
<comment type="caution">
    <text evidence="3">The sequence shown here is derived from an EMBL/GenBank/DDBJ whole genome shotgun (WGS) entry which is preliminary data.</text>
</comment>
<dbReference type="Gene3D" id="2.120.10.30">
    <property type="entry name" value="TolB, C-terminal domain"/>
    <property type="match status" value="2"/>
</dbReference>
<dbReference type="PANTHER" id="PTHR47572:SF4">
    <property type="entry name" value="LACTONASE DRP35"/>
    <property type="match status" value="1"/>
</dbReference>
<organism evidence="3 4">
    <name type="scientific">Polaribacter porphyrae</name>
    <dbReference type="NCBI Taxonomy" id="1137780"/>
    <lineage>
        <taxon>Bacteria</taxon>
        <taxon>Pseudomonadati</taxon>
        <taxon>Bacteroidota</taxon>
        <taxon>Flavobacteriia</taxon>
        <taxon>Flavobacteriales</taxon>
        <taxon>Flavobacteriaceae</taxon>
    </lineage>
</organism>
<dbReference type="SUPFAM" id="SSF101898">
    <property type="entry name" value="NHL repeat"/>
    <property type="match status" value="1"/>
</dbReference>